<feature type="domain" description="YCII-related" evidence="2">
    <location>
        <begin position="3"/>
        <end position="89"/>
    </location>
</feature>
<dbReference type="Gene3D" id="3.30.70.1060">
    <property type="entry name" value="Dimeric alpha+beta barrel"/>
    <property type="match status" value="1"/>
</dbReference>
<protein>
    <recommendedName>
        <fullName evidence="2">YCII-related domain-containing protein</fullName>
    </recommendedName>
</protein>
<organism evidence="3 4">
    <name type="scientific">Luedemannella flava</name>
    <dbReference type="NCBI Taxonomy" id="349316"/>
    <lineage>
        <taxon>Bacteria</taxon>
        <taxon>Bacillati</taxon>
        <taxon>Actinomycetota</taxon>
        <taxon>Actinomycetes</taxon>
        <taxon>Micromonosporales</taxon>
        <taxon>Micromonosporaceae</taxon>
        <taxon>Luedemannella</taxon>
    </lineage>
</organism>
<reference evidence="4" key="1">
    <citation type="journal article" date="2019" name="Int. J. Syst. Evol. Microbiol.">
        <title>The Global Catalogue of Microorganisms (GCM) 10K type strain sequencing project: providing services to taxonomists for standard genome sequencing and annotation.</title>
        <authorList>
            <consortium name="The Broad Institute Genomics Platform"/>
            <consortium name="The Broad Institute Genome Sequencing Center for Infectious Disease"/>
            <person name="Wu L."/>
            <person name="Ma J."/>
        </authorList>
    </citation>
    <scope>NUCLEOTIDE SEQUENCE [LARGE SCALE GENOMIC DNA]</scope>
    <source>
        <strain evidence="4">JCM 13250</strain>
    </source>
</reference>
<evidence type="ECO:0000259" key="2">
    <source>
        <dbReference type="Pfam" id="PF03795"/>
    </source>
</evidence>
<dbReference type="InterPro" id="IPR005545">
    <property type="entry name" value="YCII"/>
</dbReference>
<dbReference type="Proteomes" id="UP001500218">
    <property type="component" value="Unassembled WGS sequence"/>
</dbReference>
<proteinExistence type="inferred from homology"/>
<dbReference type="SUPFAM" id="SSF54909">
    <property type="entry name" value="Dimeric alpha+beta barrel"/>
    <property type="match status" value="1"/>
</dbReference>
<dbReference type="RefSeq" id="WP_344127109.1">
    <property type="nucleotide sequence ID" value="NZ_BAAALT010000029.1"/>
</dbReference>
<dbReference type="PANTHER" id="PTHR35174">
    <property type="entry name" value="BLL7171 PROTEIN-RELATED"/>
    <property type="match status" value="1"/>
</dbReference>
<evidence type="ECO:0000256" key="1">
    <source>
        <dbReference type="ARBA" id="ARBA00007689"/>
    </source>
</evidence>
<evidence type="ECO:0000313" key="4">
    <source>
        <dbReference type="Proteomes" id="UP001500218"/>
    </source>
</evidence>
<comment type="caution">
    <text evidence="3">The sequence shown here is derived from an EMBL/GenBank/DDBJ whole genome shotgun (WGS) entry which is preliminary data.</text>
</comment>
<gene>
    <name evidence="3" type="ORF">GCM10009682_12050</name>
</gene>
<dbReference type="InterPro" id="IPR011008">
    <property type="entry name" value="Dimeric_a/b-barrel"/>
</dbReference>
<evidence type="ECO:0000313" key="3">
    <source>
        <dbReference type="EMBL" id="GAA1791670.1"/>
    </source>
</evidence>
<name>A0ABP4XSL6_9ACTN</name>
<accession>A0ABP4XSL6</accession>
<keyword evidence="4" id="KW-1185">Reference proteome</keyword>
<sequence>MRFLMTINGGGPTPDEQLYAEMGRFVEELSRAGTLVATGGLDPNGTRMSATGGRVTFTDGPYAESKETIASFALVDVATKGEALALAERFWAIVRDGEGDMRLVYGPDGP</sequence>
<dbReference type="EMBL" id="BAAALT010000029">
    <property type="protein sequence ID" value="GAA1791670.1"/>
    <property type="molecule type" value="Genomic_DNA"/>
</dbReference>
<dbReference type="Pfam" id="PF03795">
    <property type="entry name" value="YCII"/>
    <property type="match status" value="1"/>
</dbReference>
<comment type="similarity">
    <text evidence="1">Belongs to the YciI family.</text>
</comment>